<dbReference type="OrthoDB" id="10003681at2759"/>
<feature type="region of interest" description="Disordered" evidence="1">
    <location>
        <begin position="204"/>
        <end position="235"/>
    </location>
</feature>
<gene>
    <name evidence="2" type="ORF">EDS130_LOCUS21963</name>
</gene>
<comment type="caution">
    <text evidence="2">The sequence shown here is derived from an EMBL/GenBank/DDBJ whole genome shotgun (WGS) entry which is preliminary data.</text>
</comment>
<proteinExistence type="predicted"/>
<evidence type="ECO:0000313" key="3">
    <source>
        <dbReference type="Proteomes" id="UP000663852"/>
    </source>
</evidence>
<feature type="compositionally biased region" description="Polar residues" evidence="1">
    <location>
        <begin position="218"/>
        <end position="235"/>
    </location>
</feature>
<sequence length="379" mass="42169">MICSANDERFRWVDRAPISLTELKSILAKLTSKEAMKLSTSTSTNAQHRPKPLIKKQSRQVPAQSQLYGDAVINSFLVSSSSSAVHISRQGILNANLDAKRNQCCLDLDVPDAFVPPKRYTSSFRTLVHPTTTKQTQRLNYINDSVVIFKLSKEQSNNSSIVNSQVTSKPASLSPTASVKIPPAPSPIRLSPVLKIEGQKRRVNHHESSLAIPPPTILSGSSNQMTTSTTNHHQSHPSVFTYRSAAAGGNTVRQRAIADPPSNSLLITAERFKTTMTSTMRSTRQQSLPITTTTSYVPSQQIHRNLPQTNRSRVLLDKLKTSQDNYEYADPYTNCPPELLNKLSHLTKLQLETIEWEKRKRFTKKKPASNAFLQGKDSP</sequence>
<name>A0A814RW13_ADIRI</name>
<protein>
    <submittedName>
        <fullName evidence="2">Uncharacterized protein</fullName>
    </submittedName>
</protein>
<dbReference type="EMBL" id="CAJNOJ010000113">
    <property type="protein sequence ID" value="CAF1138704.1"/>
    <property type="molecule type" value="Genomic_DNA"/>
</dbReference>
<dbReference type="AlphaFoldDB" id="A0A814RW13"/>
<dbReference type="Proteomes" id="UP000663852">
    <property type="component" value="Unassembled WGS sequence"/>
</dbReference>
<evidence type="ECO:0000256" key="1">
    <source>
        <dbReference type="SAM" id="MobiDB-lite"/>
    </source>
</evidence>
<evidence type="ECO:0000313" key="2">
    <source>
        <dbReference type="EMBL" id="CAF1138704.1"/>
    </source>
</evidence>
<reference evidence="2" key="1">
    <citation type="submission" date="2021-02" db="EMBL/GenBank/DDBJ databases">
        <authorList>
            <person name="Nowell W R."/>
        </authorList>
    </citation>
    <scope>NUCLEOTIDE SEQUENCE</scope>
</reference>
<accession>A0A814RW13</accession>
<organism evidence="2 3">
    <name type="scientific">Adineta ricciae</name>
    <name type="common">Rotifer</name>
    <dbReference type="NCBI Taxonomy" id="249248"/>
    <lineage>
        <taxon>Eukaryota</taxon>
        <taxon>Metazoa</taxon>
        <taxon>Spiralia</taxon>
        <taxon>Gnathifera</taxon>
        <taxon>Rotifera</taxon>
        <taxon>Eurotatoria</taxon>
        <taxon>Bdelloidea</taxon>
        <taxon>Adinetida</taxon>
        <taxon>Adinetidae</taxon>
        <taxon>Adineta</taxon>
    </lineage>
</organism>